<dbReference type="Proteomes" id="UP000265520">
    <property type="component" value="Unassembled WGS sequence"/>
</dbReference>
<dbReference type="EMBL" id="LXQA010494713">
    <property type="protein sequence ID" value="MCI55346.1"/>
    <property type="molecule type" value="Genomic_DNA"/>
</dbReference>
<dbReference type="GO" id="GO:0004523">
    <property type="term" value="F:RNA-DNA hybrid ribonuclease activity"/>
    <property type="evidence" value="ECO:0007669"/>
    <property type="project" value="InterPro"/>
</dbReference>
<evidence type="ECO:0000259" key="1">
    <source>
        <dbReference type="Pfam" id="PF13456"/>
    </source>
</evidence>
<feature type="non-terminal residue" evidence="2">
    <location>
        <position position="1"/>
    </location>
</feature>
<evidence type="ECO:0000313" key="2">
    <source>
        <dbReference type="EMBL" id="MCI55346.1"/>
    </source>
</evidence>
<dbReference type="GO" id="GO:0003676">
    <property type="term" value="F:nucleic acid binding"/>
    <property type="evidence" value="ECO:0007669"/>
    <property type="project" value="InterPro"/>
</dbReference>
<dbReference type="InterPro" id="IPR036397">
    <property type="entry name" value="RNaseH_sf"/>
</dbReference>
<sequence>PPNGALKLNVDAHPSDDGRWGLGMVLRTEDGKCVGAATKVVRGSHDILEGEALGLNAVIDLAKTFSVDQIIIEVDSSSIVDAMNKRRHNRSYWG</sequence>
<dbReference type="AlphaFoldDB" id="A0A392T5B2"/>
<dbReference type="InterPro" id="IPR052929">
    <property type="entry name" value="RNase_H-like_EbsB-rel"/>
</dbReference>
<protein>
    <recommendedName>
        <fullName evidence="1">RNase H type-1 domain-containing protein</fullName>
    </recommendedName>
</protein>
<dbReference type="InterPro" id="IPR002156">
    <property type="entry name" value="RNaseH_domain"/>
</dbReference>
<dbReference type="InterPro" id="IPR012337">
    <property type="entry name" value="RNaseH-like_sf"/>
</dbReference>
<comment type="caution">
    <text evidence="2">The sequence shown here is derived from an EMBL/GenBank/DDBJ whole genome shotgun (WGS) entry which is preliminary data.</text>
</comment>
<feature type="domain" description="RNase H type-1" evidence="1">
    <location>
        <begin position="9"/>
        <end position="92"/>
    </location>
</feature>
<organism evidence="2 3">
    <name type="scientific">Trifolium medium</name>
    <dbReference type="NCBI Taxonomy" id="97028"/>
    <lineage>
        <taxon>Eukaryota</taxon>
        <taxon>Viridiplantae</taxon>
        <taxon>Streptophyta</taxon>
        <taxon>Embryophyta</taxon>
        <taxon>Tracheophyta</taxon>
        <taxon>Spermatophyta</taxon>
        <taxon>Magnoliopsida</taxon>
        <taxon>eudicotyledons</taxon>
        <taxon>Gunneridae</taxon>
        <taxon>Pentapetalae</taxon>
        <taxon>rosids</taxon>
        <taxon>fabids</taxon>
        <taxon>Fabales</taxon>
        <taxon>Fabaceae</taxon>
        <taxon>Papilionoideae</taxon>
        <taxon>50 kb inversion clade</taxon>
        <taxon>NPAAA clade</taxon>
        <taxon>Hologalegina</taxon>
        <taxon>IRL clade</taxon>
        <taxon>Trifolieae</taxon>
        <taxon>Trifolium</taxon>
    </lineage>
</organism>
<dbReference type="Pfam" id="PF13456">
    <property type="entry name" value="RVT_3"/>
    <property type="match status" value="1"/>
</dbReference>
<reference evidence="2 3" key="1">
    <citation type="journal article" date="2018" name="Front. Plant Sci.">
        <title>Red Clover (Trifolium pratense) and Zigzag Clover (T. medium) - A Picture of Genomic Similarities and Differences.</title>
        <authorList>
            <person name="Dluhosova J."/>
            <person name="Istvanek J."/>
            <person name="Nedelnik J."/>
            <person name="Repkova J."/>
        </authorList>
    </citation>
    <scope>NUCLEOTIDE SEQUENCE [LARGE SCALE GENOMIC DNA]</scope>
    <source>
        <strain evidence="3">cv. 10/8</strain>
        <tissue evidence="2">Leaf</tissue>
    </source>
</reference>
<dbReference type="SUPFAM" id="SSF53098">
    <property type="entry name" value="Ribonuclease H-like"/>
    <property type="match status" value="1"/>
</dbReference>
<dbReference type="PANTHER" id="PTHR47074">
    <property type="entry name" value="BNAC02G40300D PROTEIN"/>
    <property type="match status" value="1"/>
</dbReference>
<dbReference type="Gene3D" id="3.30.420.10">
    <property type="entry name" value="Ribonuclease H-like superfamily/Ribonuclease H"/>
    <property type="match status" value="1"/>
</dbReference>
<keyword evidence="3" id="KW-1185">Reference proteome</keyword>
<proteinExistence type="predicted"/>
<feature type="non-terminal residue" evidence="2">
    <location>
        <position position="94"/>
    </location>
</feature>
<accession>A0A392T5B2</accession>
<name>A0A392T5B2_9FABA</name>
<evidence type="ECO:0000313" key="3">
    <source>
        <dbReference type="Proteomes" id="UP000265520"/>
    </source>
</evidence>
<dbReference type="CDD" id="cd06222">
    <property type="entry name" value="RNase_H_like"/>
    <property type="match status" value="1"/>
</dbReference>
<dbReference type="PANTHER" id="PTHR47074:SF48">
    <property type="entry name" value="POLYNUCLEOTIDYL TRANSFERASE, RIBONUCLEASE H-LIKE SUPERFAMILY PROTEIN"/>
    <property type="match status" value="1"/>
</dbReference>
<dbReference type="InterPro" id="IPR044730">
    <property type="entry name" value="RNase_H-like_dom_plant"/>
</dbReference>